<gene>
    <name evidence="3" type="ORF">C3Y92_08465</name>
</gene>
<dbReference type="SUPFAM" id="SSF53300">
    <property type="entry name" value="vWA-like"/>
    <property type="match status" value="1"/>
</dbReference>
<evidence type="ECO:0000256" key="1">
    <source>
        <dbReference type="SAM" id="MobiDB-lite"/>
    </source>
</evidence>
<dbReference type="PROSITE" id="PS50234">
    <property type="entry name" value="VWFA"/>
    <property type="match status" value="1"/>
</dbReference>
<dbReference type="GO" id="GO:0009236">
    <property type="term" value="P:cobalamin biosynthetic process"/>
    <property type="evidence" value="ECO:0007669"/>
    <property type="project" value="InterPro"/>
</dbReference>
<dbReference type="InterPro" id="IPR025861">
    <property type="entry name" value="CobT_VWA_dom"/>
</dbReference>
<proteinExistence type="predicted"/>
<protein>
    <recommendedName>
        <fullName evidence="2">VWFA domain-containing protein</fullName>
    </recommendedName>
</protein>
<dbReference type="SMART" id="SM00327">
    <property type="entry name" value="VWA"/>
    <property type="match status" value="1"/>
</dbReference>
<reference evidence="3 4" key="1">
    <citation type="submission" date="2018-02" db="EMBL/GenBank/DDBJ databases">
        <title>Genome sequence of Desulfovibrio carbinolicus DSM 3852.</title>
        <authorList>
            <person name="Wilbanks E."/>
            <person name="Skennerton C.T."/>
            <person name="Orphan V.J."/>
        </authorList>
    </citation>
    <scope>NUCLEOTIDE SEQUENCE [LARGE SCALE GENOMIC DNA]</scope>
    <source>
        <strain evidence="3 4">DSM 3852</strain>
    </source>
</reference>
<dbReference type="InterPro" id="IPR006538">
    <property type="entry name" value="CobT"/>
</dbReference>
<keyword evidence="4" id="KW-1185">Reference proteome</keyword>
<dbReference type="KEGG" id="dcb:C3Y92_08465"/>
<dbReference type="InterPro" id="IPR036465">
    <property type="entry name" value="vWFA_dom_sf"/>
</dbReference>
<dbReference type="OrthoDB" id="5429046at2"/>
<name>A0A4P6HJH3_9BACT</name>
<dbReference type="AlphaFoldDB" id="A0A4P6HJH3"/>
<evidence type="ECO:0000313" key="4">
    <source>
        <dbReference type="Proteomes" id="UP000293296"/>
    </source>
</evidence>
<dbReference type="EMBL" id="CP026538">
    <property type="protein sequence ID" value="QAZ67261.1"/>
    <property type="molecule type" value="Genomic_DNA"/>
</dbReference>
<evidence type="ECO:0000313" key="3">
    <source>
        <dbReference type="EMBL" id="QAZ67261.1"/>
    </source>
</evidence>
<accession>A0A4P6HJH3</accession>
<dbReference type="InterPro" id="IPR002035">
    <property type="entry name" value="VWF_A"/>
</dbReference>
<evidence type="ECO:0000259" key="2">
    <source>
        <dbReference type="PROSITE" id="PS50234"/>
    </source>
</evidence>
<dbReference type="Proteomes" id="UP000293296">
    <property type="component" value="Chromosome"/>
</dbReference>
<dbReference type="PANTHER" id="PTHR41248:SF1">
    <property type="entry name" value="NORD PROTEIN"/>
    <property type="match status" value="1"/>
</dbReference>
<dbReference type="InterPro" id="IPR051928">
    <property type="entry name" value="NorD/CobT"/>
</dbReference>
<feature type="region of interest" description="Disordered" evidence="1">
    <location>
        <begin position="225"/>
        <end position="291"/>
    </location>
</feature>
<dbReference type="Gene3D" id="3.40.50.410">
    <property type="entry name" value="von Willebrand factor, type A domain"/>
    <property type="match status" value="1"/>
</dbReference>
<feature type="domain" description="VWFA" evidence="2">
    <location>
        <begin position="417"/>
        <end position="549"/>
    </location>
</feature>
<organism evidence="3 4">
    <name type="scientific">Solidesulfovibrio carbinolicus</name>
    <dbReference type="NCBI Taxonomy" id="296842"/>
    <lineage>
        <taxon>Bacteria</taxon>
        <taxon>Pseudomonadati</taxon>
        <taxon>Thermodesulfobacteriota</taxon>
        <taxon>Desulfovibrionia</taxon>
        <taxon>Desulfovibrionales</taxon>
        <taxon>Desulfovibrionaceae</taxon>
        <taxon>Solidesulfovibrio</taxon>
    </lineage>
</organism>
<dbReference type="Pfam" id="PF11775">
    <property type="entry name" value="CobT_C"/>
    <property type="match status" value="1"/>
</dbReference>
<dbReference type="Pfam" id="PF06213">
    <property type="entry name" value="CobT"/>
    <property type="match status" value="1"/>
</dbReference>
<sequence>MPWAARADSQHGAVVSAMVPIRHVMRSLPLLAAVLGDAYGVEVVIGGDSAHTDGKTIHLPSLPLEGDATALALARGLLDHEAAHIRETDFAALRHWSPTPLAHHIWNSLEDWRVEKRLAELFPGCRQNFQWLIEHYFAGTETAVRAGDTNPALSILNAILLTVRAWDVPGVQANRDAHIKEVNRSFPGLWPRIQAVLDKAGAQCRSTQDAIRLAEAIVALIEEEKSRGQPQDGGQEHGKAAAGELQSEPQEEEPAAAQEDRGQTAGAVQPKPDAVSGAAASDPISDLPEKGCFPTMANDWLGELVEAAAPTDWPQHLGERLAQALGEHPVESADQGLAVARLGSKPSKTLEAAAREACLQASVALRARLYRLLQASRLVRSQPGRHGKLDPKRLYGLAVGDARVFRTLGQKPAMSTAVHILVDSSGSMSGAPIKLASQACYAVATALERIKGVNVAVSVFPAGSAHDGVTVAPLIEHGAKVHAELDIPAEGYTPLAQALWWVLQRMVLLKEDRKLVLIVTDGELDSAPAARKVLRTAETLGFEVYGIGIQSESVRSLLPRSSVSVKSMSELPEALFSVLQQALAQRPAGGRP</sequence>
<dbReference type="PANTHER" id="PTHR41248">
    <property type="entry name" value="NORD PROTEIN"/>
    <property type="match status" value="1"/>
</dbReference>